<dbReference type="GO" id="GO:0005576">
    <property type="term" value="C:extracellular region"/>
    <property type="evidence" value="ECO:0007669"/>
    <property type="project" value="TreeGrafter"/>
</dbReference>
<dbReference type="Proteomes" id="UP000214365">
    <property type="component" value="Unassembled WGS sequence"/>
</dbReference>
<organism evidence="5 6">
    <name type="scientific">Talaromyces atroroseus</name>
    <dbReference type="NCBI Taxonomy" id="1441469"/>
    <lineage>
        <taxon>Eukaryota</taxon>
        <taxon>Fungi</taxon>
        <taxon>Dikarya</taxon>
        <taxon>Ascomycota</taxon>
        <taxon>Pezizomycotina</taxon>
        <taxon>Eurotiomycetes</taxon>
        <taxon>Eurotiomycetidae</taxon>
        <taxon>Eurotiales</taxon>
        <taxon>Trichocomaceae</taxon>
        <taxon>Talaromyces</taxon>
        <taxon>Talaromyces sect. Trachyspermi</taxon>
    </lineage>
</organism>
<dbReference type="PROSITE" id="PS51910">
    <property type="entry name" value="GH18_2"/>
    <property type="match status" value="1"/>
</dbReference>
<evidence type="ECO:0000256" key="2">
    <source>
        <dbReference type="ARBA" id="ARBA00023295"/>
    </source>
</evidence>
<dbReference type="OrthoDB" id="6020543at2759"/>
<dbReference type="InterPro" id="IPR050542">
    <property type="entry name" value="Glycosyl_Hydrlase18_Chitinase"/>
</dbReference>
<dbReference type="SUPFAM" id="SSF51445">
    <property type="entry name" value="(Trans)glycosidases"/>
    <property type="match status" value="1"/>
</dbReference>
<dbReference type="Gene3D" id="3.20.20.80">
    <property type="entry name" value="Glycosidases"/>
    <property type="match status" value="1"/>
</dbReference>
<dbReference type="RefSeq" id="XP_020118659.1">
    <property type="nucleotide sequence ID" value="XM_020268626.1"/>
</dbReference>
<protein>
    <submittedName>
        <fullName evidence="5">Endochitinase 2</fullName>
    </submittedName>
</protein>
<feature type="chain" id="PRO_5011797374" evidence="3">
    <location>
        <begin position="20"/>
        <end position="384"/>
    </location>
</feature>
<feature type="domain" description="GH18" evidence="4">
    <location>
        <begin position="32"/>
        <end position="341"/>
    </location>
</feature>
<evidence type="ECO:0000313" key="6">
    <source>
        <dbReference type="Proteomes" id="UP000214365"/>
    </source>
</evidence>
<evidence type="ECO:0000259" key="4">
    <source>
        <dbReference type="PROSITE" id="PS51910"/>
    </source>
</evidence>
<dbReference type="GO" id="GO:0005975">
    <property type="term" value="P:carbohydrate metabolic process"/>
    <property type="evidence" value="ECO:0007669"/>
    <property type="project" value="InterPro"/>
</dbReference>
<dbReference type="GeneID" id="31006072"/>
<dbReference type="STRING" id="1441469.A0A225AMP4"/>
<keyword evidence="1" id="KW-0378">Hydrolase</keyword>
<name>A0A225AMP4_TALAT</name>
<gene>
    <name evidence="5" type="ORF">UA08_06316</name>
</gene>
<sequence length="384" mass="40377">MRSFSLLAGLSLLAGTVLASPVDLPRRTTSTGKSVLYWGQNGGGVEENNDPGTYCNGTAGVDILILSFLYQYGNGVTVPGGLFGQTCQVLSNTGSAQGCDEVAAAVTTCQENGIQVFLSVGGSLGGYSLSSIEEAEAIGQYLWDAYGNGVNSSVTRPFGDAIVNGWDFDIENPDGSEYYPYLISTLRSNFETDKENTYYISGAPQCPIPEPNMGTMIEDSVFDYLWVQFYNNNNYTYPCALGINGDAAFNYDEWESFIATTNSSAAELFVGVPASPLGANGLESGSVYYATPEQLLPIIESVSSNYSNFGGIMMWAAGFSDNNVNDGCTFAQEAETILRLGEVCSGSFTATASLAPVVPTPTSGLSATATASATGTPVAAWGQV</sequence>
<keyword evidence="2" id="KW-0326">Glycosidase</keyword>
<dbReference type="PANTHER" id="PTHR45708:SF49">
    <property type="entry name" value="ENDOCHITINASE"/>
    <property type="match status" value="1"/>
</dbReference>
<dbReference type="Pfam" id="PF00704">
    <property type="entry name" value="Glyco_hydro_18"/>
    <property type="match status" value="1"/>
</dbReference>
<dbReference type="PANTHER" id="PTHR45708">
    <property type="entry name" value="ENDOCHITINASE"/>
    <property type="match status" value="1"/>
</dbReference>
<keyword evidence="6" id="KW-1185">Reference proteome</keyword>
<dbReference type="EMBL" id="LFMY01000009">
    <property type="protein sequence ID" value="OKL58538.1"/>
    <property type="molecule type" value="Genomic_DNA"/>
</dbReference>
<evidence type="ECO:0000256" key="1">
    <source>
        <dbReference type="ARBA" id="ARBA00022801"/>
    </source>
</evidence>
<comment type="caution">
    <text evidence="5">The sequence shown here is derived from an EMBL/GenBank/DDBJ whole genome shotgun (WGS) entry which is preliminary data.</text>
</comment>
<dbReference type="InterPro" id="IPR017853">
    <property type="entry name" value="GH"/>
</dbReference>
<dbReference type="AlphaFoldDB" id="A0A225AMP4"/>
<dbReference type="InterPro" id="IPR001223">
    <property type="entry name" value="Glyco_hydro18_cat"/>
</dbReference>
<proteinExistence type="predicted"/>
<dbReference type="GO" id="GO:0004568">
    <property type="term" value="F:chitinase activity"/>
    <property type="evidence" value="ECO:0007669"/>
    <property type="project" value="TreeGrafter"/>
</dbReference>
<keyword evidence="3" id="KW-0732">Signal</keyword>
<accession>A0A225AMP4</accession>
<evidence type="ECO:0000313" key="5">
    <source>
        <dbReference type="EMBL" id="OKL58538.1"/>
    </source>
</evidence>
<reference evidence="5 6" key="1">
    <citation type="submission" date="2015-06" db="EMBL/GenBank/DDBJ databases">
        <title>Talaromyces atroroseus IBT 11181 draft genome.</title>
        <authorList>
            <person name="Rasmussen K.B."/>
            <person name="Rasmussen S."/>
            <person name="Petersen B."/>
            <person name="Sicheritz-Ponten T."/>
            <person name="Mortensen U.H."/>
            <person name="Thrane U."/>
        </authorList>
    </citation>
    <scope>NUCLEOTIDE SEQUENCE [LARGE SCALE GENOMIC DNA]</scope>
    <source>
        <strain evidence="5 6">IBT 11181</strain>
    </source>
</reference>
<evidence type="ECO:0000256" key="3">
    <source>
        <dbReference type="SAM" id="SignalP"/>
    </source>
</evidence>
<feature type="signal peptide" evidence="3">
    <location>
        <begin position="1"/>
        <end position="19"/>
    </location>
</feature>